<evidence type="ECO:0000256" key="3">
    <source>
        <dbReference type="ARBA" id="ARBA00022839"/>
    </source>
</evidence>
<dbReference type="InterPro" id="IPR013520">
    <property type="entry name" value="Ribonucl_H"/>
</dbReference>
<evidence type="ECO:0000313" key="5">
    <source>
        <dbReference type="EMBL" id="WLD58544.1"/>
    </source>
</evidence>
<dbReference type="PANTHER" id="PTHR30231:SF4">
    <property type="entry name" value="PROTEIN NEN2"/>
    <property type="match status" value="1"/>
</dbReference>
<keyword evidence="1" id="KW-0540">Nuclease</keyword>
<proteinExistence type="predicted"/>
<dbReference type="Pfam" id="PF00929">
    <property type="entry name" value="RNase_T"/>
    <property type="match status" value="1"/>
</dbReference>
<dbReference type="GO" id="GO:0003676">
    <property type="term" value="F:nucleic acid binding"/>
    <property type="evidence" value="ECO:0007669"/>
    <property type="project" value="InterPro"/>
</dbReference>
<keyword evidence="2" id="KW-0378">Hydrolase</keyword>
<sequence length="243" mass="27436">MLHLDRKPATAPAIPDWAERFSELHDHTHHERVRAFYGAGVVSGDTPLAEVPFVALDFETTGLNPERDGIVSIGLVPMTLARIQCSAARHWVVNPRRVLQDESVVIHGITHSDIAEAPDLMDILDELLAALAGRIVVVHHHRIERQFLDAALKVRINEGIQFPVVDTMELEGRLHRQRPPSLWDKLLRRPPPSIRLADSRQRYNLPYYQPHHALTDALASAELLQAQIAHHYSPDTPIKALWC</sequence>
<dbReference type="AlphaFoldDB" id="A0AB38YHJ5"/>
<gene>
    <name evidence="5" type="ORF">NFC81_01810</name>
</gene>
<reference evidence="5" key="1">
    <citation type="submission" date="2022-07" db="EMBL/GenBank/DDBJ databases">
        <title>Complete genome sequence of Salinispirillum sp. LH10-3-1 capable of multiple carbohydrate inversion isolated from a soda lake.</title>
        <authorList>
            <person name="Liu J."/>
            <person name="Zhai Y."/>
            <person name="Zhang H."/>
            <person name="Yang H."/>
            <person name="Qu J."/>
            <person name="Li J."/>
        </authorList>
    </citation>
    <scope>NUCLEOTIDE SEQUENCE</scope>
    <source>
        <strain evidence="5">LH 10-3-1</strain>
    </source>
</reference>
<evidence type="ECO:0000256" key="1">
    <source>
        <dbReference type="ARBA" id="ARBA00022722"/>
    </source>
</evidence>
<organism evidence="5">
    <name type="scientific">Salinispirillum sp. LH 10-3-1</name>
    <dbReference type="NCBI Taxonomy" id="2952525"/>
    <lineage>
        <taxon>Bacteria</taxon>
        <taxon>Pseudomonadati</taxon>
        <taxon>Pseudomonadota</taxon>
        <taxon>Gammaproteobacteria</taxon>
        <taxon>Oceanospirillales</taxon>
        <taxon>Saccharospirillaceae</taxon>
        <taxon>Salinispirillum</taxon>
    </lineage>
</organism>
<dbReference type="EMBL" id="CP101717">
    <property type="protein sequence ID" value="WLD58544.1"/>
    <property type="molecule type" value="Genomic_DNA"/>
</dbReference>
<dbReference type="GO" id="GO:0006259">
    <property type="term" value="P:DNA metabolic process"/>
    <property type="evidence" value="ECO:0007669"/>
    <property type="project" value="UniProtKB-ARBA"/>
</dbReference>
<dbReference type="Gene3D" id="3.30.420.10">
    <property type="entry name" value="Ribonuclease H-like superfamily/Ribonuclease H"/>
    <property type="match status" value="1"/>
</dbReference>
<dbReference type="GO" id="GO:0005829">
    <property type="term" value="C:cytosol"/>
    <property type="evidence" value="ECO:0007669"/>
    <property type="project" value="TreeGrafter"/>
</dbReference>
<dbReference type="SMART" id="SM00479">
    <property type="entry name" value="EXOIII"/>
    <property type="match status" value="1"/>
</dbReference>
<feature type="domain" description="Exonuclease" evidence="4">
    <location>
        <begin position="52"/>
        <end position="233"/>
    </location>
</feature>
<evidence type="ECO:0000259" key="4">
    <source>
        <dbReference type="SMART" id="SM00479"/>
    </source>
</evidence>
<accession>A0AB38YHJ5</accession>
<name>A0AB38YHJ5_9GAMM</name>
<dbReference type="InterPro" id="IPR036397">
    <property type="entry name" value="RNaseH_sf"/>
</dbReference>
<dbReference type="PANTHER" id="PTHR30231">
    <property type="entry name" value="DNA POLYMERASE III SUBUNIT EPSILON"/>
    <property type="match status" value="1"/>
</dbReference>
<evidence type="ECO:0000256" key="2">
    <source>
        <dbReference type="ARBA" id="ARBA00022801"/>
    </source>
</evidence>
<dbReference type="CDD" id="cd06127">
    <property type="entry name" value="DEDDh"/>
    <property type="match status" value="1"/>
</dbReference>
<keyword evidence="3 5" id="KW-0269">Exonuclease</keyword>
<dbReference type="NCBIfam" id="NF006602">
    <property type="entry name" value="PRK09146.1"/>
    <property type="match status" value="1"/>
</dbReference>
<dbReference type="RefSeq" id="WP_304995829.1">
    <property type="nucleotide sequence ID" value="NZ_CP101717.1"/>
</dbReference>
<dbReference type="GO" id="GO:0008408">
    <property type="term" value="F:3'-5' exonuclease activity"/>
    <property type="evidence" value="ECO:0007669"/>
    <property type="project" value="TreeGrafter"/>
</dbReference>
<protein>
    <submittedName>
        <fullName evidence="5">3'-5' exonuclease</fullName>
    </submittedName>
</protein>
<dbReference type="SUPFAM" id="SSF53098">
    <property type="entry name" value="Ribonuclease H-like"/>
    <property type="match status" value="1"/>
</dbReference>
<dbReference type="InterPro" id="IPR012337">
    <property type="entry name" value="RNaseH-like_sf"/>
</dbReference>